<feature type="transmembrane region" description="Helical" evidence="2">
    <location>
        <begin position="536"/>
        <end position="556"/>
    </location>
</feature>
<keyword evidence="2" id="KW-0812">Transmembrane</keyword>
<proteinExistence type="inferred from homology"/>
<evidence type="ECO:0000259" key="3">
    <source>
        <dbReference type="PROSITE" id="PS50011"/>
    </source>
</evidence>
<dbReference type="InterPro" id="IPR004147">
    <property type="entry name" value="ABC1_dom"/>
</dbReference>
<name>A0A7C4PLP1_9CHLR</name>
<gene>
    <name evidence="4" type="ORF">ENT37_11755</name>
</gene>
<dbReference type="GO" id="GO:0004672">
    <property type="term" value="F:protein kinase activity"/>
    <property type="evidence" value="ECO:0007669"/>
    <property type="project" value="InterPro"/>
</dbReference>
<keyword evidence="2" id="KW-0472">Membrane</keyword>
<dbReference type="PANTHER" id="PTHR10566:SF113">
    <property type="entry name" value="PROTEIN ACTIVITY OF BC1 COMPLEX KINASE 7, CHLOROPLASTIC"/>
    <property type="match status" value="1"/>
</dbReference>
<dbReference type="SUPFAM" id="SSF56112">
    <property type="entry name" value="Protein kinase-like (PK-like)"/>
    <property type="match status" value="1"/>
</dbReference>
<dbReference type="InterPro" id="IPR050154">
    <property type="entry name" value="UbiB_kinase"/>
</dbReference>
<keyword evidence="4" id="KW-0418">Kinase</keyword>
<evidence type="ECO:0000313" key="4">
    <source>
        <dbReference type="EMBL" id="HGS22524.1"/>
    </source>
</evidence>
<feature type="transmembrane region" description="Helical" evidence="2">
    <location>
        <begin position="504"/>
        <end position="524"/>
    </location>
</feature>
<comment type="similarity">
    <text evidence="1">Belongs to the protein kinase superfamily. ADCK protein kinase family.</text>
</comment>
<keyword evidence="2" id="KW-1133">Transmembrane helix</keyword>
<protein>
    <submittedName>
        <fullName evidence="4">AarF/ABC1/UbiB kinase family protein</fullName>
    </submittedName>
</protein>
<reference evidence="4" key="1">
    <citation type="journal article" date="2020" name="mSystems">
        <title>Genome- and Community-Level Interaction Insights into Carbon Utilization and Element Cycling Functions of Hydrothermarchaeota in Hydrothermal Sediment.</title>
        <authorList>
            <person name="Zhou Z."/>
            <person name="Liu Y."/>
            <person name="Xu W."/>
            <person name="Pan J."/>
            <person name="Luo Z.H."/>
            <person name="Li M."/>
        </authorList>
    </citation>
    <scope>NUCLEOTIDE SEQUENCE [LARGE SCALE GENOMIC DNA]</scope>
    <source>
        <strain evidence="4">SpSt-573</strain>
    </source>
</reference>
<dbReference type="PROSITE" id="PS50011">
    <property type="entry name" value="PROTEIN_KINASE_DOM"/>
    <property type="match status" value="1"/>
</dbReference>
<dbReference type="AlphaFoldDB" id="A0A7C4PLP1"/>
<accession>A0A7C4PLP1</accession>
<dbReference type="CDD" id="cd05121">
    <property type="entry name" value="ABC1_ADCK3-like"/>
    <property type="match status" value="1"/>
</dbReference>
<dbReference type="Pfam" id="PF03109">
    <property type="entry name" value="ABC1"/>
    <property type="match status" value="1"/>
</dbReference>
<dbReference type="InterPro" id="IPR011009">
    <property type="entry name" value="Kinase-like_dom_sf"/>
</dbReference>
<dbReference type="EMBL" id="DSYK01000582">
    <property type="protein sequence ID" value="HGS22524.1"/>
    <property type="molecule type" value="Genomic_DNA"/>
</dbReference>
<dbReference type="InterPro" id="IPR000719">
    <property type="entry name" value="Prot_kinase_dom"/>
</dbReference>
<keyword evidence="4" id="KW-0808">Transferase</keyword>
<evidence type="ECO:0000256" key="2">
    <source>
        <dbReference type="SAM" id="Phobius"/>
    </source>
</evidence>
<evidence type="ECO:0000256" key="1">
    <source>
        <dbReference type="ARBA" id="ARBA00009670"/>
    </source>
</evidence>
<comment type="caution">
    <text evidence="4">The sequence shown here is derived from an EMBL/GenBank/DDBJ whole genome shotgun (WGS) entry which is preliminary data.</text>
</comment>
<sequence>MVTLPRIPWIARRPLLQRSQQIITTLTRHGLGWLLTQAASGEEGRLRGLRRLLKQSARTQAEELVQALIELGPTFIKFGQALSARADLLPPAYIAELNKLQDLVPPLPFDQMVAVLRDELGRSPDEIFSYLNPEPIASASIGQVYSARLWGGDEVVVKIVRPGSEQTFEQDLEILYDLVDWVTRHTALGQLYDLRTLVEEFAHTVRDEFNYIREGRNADTFRKNFSDDPRIYIPVVYWDYTTRRVITLEKVAGLKINDLAGMDEAKIDRRVVAENLMHFALRQIFEFRLYHADPHPGNFFVQPDASLAVVDFGMVGHINERTRRTFLGIARAIDRRDSFMLVDELLEAGIFTHGINRRSFARDLERLLNQLSGIAIKDLSAAEVLRDWMDVILRNGLQLPGELVAMTRAIAISEGTGTLLYPEFNLFEFAAPYLKSFWQEEQSPSTILPRLTAAASDGMELGLDLPRRATRILSQIEQGKLEVNLNRQELDDLVGKFQKMTNRLTLGMILSAVIIALSLIMVVYRAETWETLGNYIFGFALISSILFGVWLIWSIIRTGRT</sequence>
<feature type="domain" description="Protein kinase" evidence="3">
    <location>
        <begin position="130"/>
        <end position="494"/>
    </location>
</feature>
<dbReference type="GO" id="GO:0005524">
    <property type="term" value="F:ATP binding"/>
    <property type="evidence" value="ECO:0007669"/>
    <property type="project" value="InterPro"/>
</dbReference>
<organism evidence="4">
    <name type="scientific">Anaerolinea thermolimosa</name>
    <dbReference type="NCBI Taxonomy" id="229919"/>
    <lineage>
        <taxon>Bacteria</taxon>
        <taxon>Bacillati</taxon>
        <taxon>Chloroflexota</taxon>
        <taxon>Anaerolineae</taxon>
        <taxon>Anaerolineales</taxon>
        <taxon>Anaerolineaceae</taxon>
        <taxon>Anaerolinea</taxon>
    </lineage>
</organism>
<dbReference type="PANTHER" id="PTHR10566">
    <property type="entry name" value="CHAPERONE-ACTIVITY OF BC1 COMPLEX CABC1 -RELATED"/>
    <property type="match status" value="1"/>
</dbReference>